<sequence length="437" mass="50232">IHEASFNRMLRFSLLLIHCLSIVLVQSRFNSTIEYFDENLSDKNKWAILVAGSNGFYNYRHQADVCHAYHVLRSKGIKPEHIITMMYDDIAHNKMNPFRGKIFNDYSHRDWYKGVVIDYKGKKVNSETFLKVLKGDQSAGGKVLKSGKNDDVFIYFTDHGAPGLIAFPDDELYAKRFMATLKYLHRHKRYSRLVIYIEACESGSMFQGLLPSNLNIYATTAASPTESSYATFCDDPKIVACLADLYSYDWIVDSQTHQLTRRTLDQQYREVKRETNLSHVQRYGDTNMGKLHVGEFQGSRNKDSPENDEPPMKPKDFVASRDIPLHTLRRQIMMTNNGEDKNLLIEILGLKLKRRDFIEDTMKLVVKVMNNENKPIAKATIDQTLDCTESVYEQFKSKCFTLQQAPEVGGHLSTLYNYCAEGYTAETINEAIIKICN</sequence>
<evidence type="ECO:0000256" key="9">
    <source>
        <dbReference type="ARBA" id="ARBA00069042"/>
    </source>
</evidence>
<evidence type="ECO:0000256" key="3">
    <source>
        <dbReference type="ARBA" id="ARBA00012628"/>
    </source>
</evidence>
<dbReference type="PIRSF" id="PIRSF019663">
    <property type="entry name" value="Legumain"/>
    <property type="match status" value="1"/>
</dbReference>
<feature type="chain" id="PRO_5037962748" description="Hemoglobinase" evidence="12">
    <location>
        <begin position="28"/>
        <end position="437"/>
    </location>
</feature>
<dbReference type="Gene3D" id="3.40.50.1460">
    <property type="match status" value="1"/>
</dbReference>
<name>A0A922LZH4_SCHHA</name>
<comment type="caution">
    <text evidence="14">The sequence shown here is derived from an EMBL/GenBank/DDBJ whole genome shotgun (WGS) entry which is preliminary data.</text>
</comment>
<dbReference type="EC" id="3.4.22.34" evidence="3"/>
<accession>A0A922LZH4</accession>
<evidence type="ECO:0000313" key="15">
    <source>
        <dbReference type="Proteomes" id="UP000471633"/>
    </source>
</evidence>
<evidence type="ECO:0000256" key="5">
    <source>
        <dbReference type="ARBA" id="ARBA00022729"/>
    </source>
</evidence>
<dbReference type="FunFam" id="3.40.50.1460:FF:000006">
    <property type="entry name" value="Legumain"/>
    <property type="match status" value="1"/>
</dbReference>
<gene>
    <name evidence="14" type="ORF">MS3_00002437</name>
</gene>
<dbReference type="PANTHER" id="PTHR12000">
    <property type="entry name" value="HEMOGLOBINASE FAMILY MEMBER"/>
    <property type="match status" value="1"/>
</dbReference>
<evidence type="ECO:0000256" key="4">
    <source>
        <dbReference type="ARBA" id="ARBA00022670"/>
    </source>
</evidence>
<keyword evidence="4" id="KW-0645">Protease</keyword>
<feature type="compositionally biased region" description="Basic and acidic residues" evidence="11">
    <location>
        <begin position="300"/>
        <end position="316"/>
    </location>
</feature>
<proteinExistence type="inferred from homology"/>
<dbReference type="PANTHER" id="PTHR12000:SF42">
    <property type="entry name" value="LEGUMAIN"/>
    <property type="match status" value="1"/>
</dbReference>
<reference evidence="14" key="1">
    <citation type="journal article" date="2012" name="Nat. Genet.">
        <title>Whole-genome sequence of Schistosoma haematobium.</title>
        <authorList>
            <person name="Young N.D."/>
            <person name="Jex A.R."/>
            <person name="Li B."/>
            <person name="Liu S."/>
            <person name="Yang L."/>
            <person name="Xiong Z."/>
            <person name="Li Y."/>
            <person name="Cantacessi C."/>
            <person name="Hall R.S."/>
            <person name="Xu X."/>
            <person name="Chen F."/>
            <person name="Wu X."/>
            <person name="Zerlotini A."/>
            <person name="Oliveira G."/>
            <person name="Hofmann A."/>
            <person name="Zhang G."/>
            <person name="Fang X."/>
            <person name="Kang Y."/>
            <person name="Campbell B.E."/>
            <person name="Loukas A."/>
            <person name="Ranganathan S."/>
            <person name="Rollinson D."/>
            <person name="Rinaldi G."/>
            <person name="Brindley P.J."/>
            <person name="Yang H."/>
            <person name="Wang J."/>
            <person name="Wang J."/>
            <person name="Gasser R.B."/>
        </authorList>
    </citation>
    <scope>NUCLEOTIDE SEQUENCE</scope>
</reference>
<keyword evidence="5 12" id="KW-0732">Signal</keyword>
<evidence type="ECO:0000256" key="11">
    <source>
        <dbReference type="SAM" id="MobiDB-lite"/>
    </source>
</evidence>
<reference evidence="14" key="2">
    <citation type="journal article" date="2019" name="Gigascience">
        <title>High-quality Schistosoma haematobium genome achieved by single-molecule and long-range sequencing.</title>
        <authorList>
            <person name="Stroehlein A.J."/>
            <person name="Korhonen P.K."/>
            <person name="Chong T.M."/>
            <person name="Lim Y.L."/>
            <person name="Chan K.G."/>
            <person name="Webster B."/>
            <person name="Rollinson D."/>
            <person name="Brindley P.J."/>
            <person name="Gasser R.B."/>
            <person name="Young N.D."/>
        </authorList>
    </citation>
    <scope>NUCLEOTIDE SEQUENCE</scope>
</reference>
<dbReference type="Proteomes" id="UP000471633">
    <property type="component" value="Unassembled WGS sequence"/>
</dbReference>
<evidence type="ECO:0000256" key="12">
    <source>
        <dbReference type="SAM" id="SignalP"/>
    </source>
</evidence>
<dbReference type="GO" id="GO:0051603">
    <property type="term" value="P:proteolysis involved in protein catabolic process"/>
    <property type="evidence" value="ECO:0007669"/>
    <property type="project" value="InterPro"/>
</dbReference>
<dbReference type="Pfam" id="PF20985">
    <property type="entry name" value="Legum_prodom"/>
    <property type="match status" value="1"/>
</dbReference>
<comment type="function">
    <text evidence="8">This protease is used by the parasite for degradation of the host globin.</text>
</comment>
<feature type="active site" evidence="10">
    <location>
        <position position="159"/>
    </location>
</feature>
<reference evidence="14" key="4">
    <citation type="journal article" date="2022" name="PLoS Pathog.">
        <title>Chromosome-level genome of Schistosoma haematobium underpins genome-wide explorations of molecular variation.</title>
        <authorList>
            <person name="Stroehlein A.J."/>
            <person name="Korhonen P.K."/>
            <person name="Lee V.V."/>
            <person name="Ralph S.A."/>
            <person name="Mentink-Kane M."/>
            <person name="You H."/>
            <person name="McManus D.P."/>
            <person name="Tchuente L.T."/>
            <person name="Stothard J.R."/>
            <person name="Kaur P."/>
            <person name="Dudchenko O."/>
            <person name="Aiden E.L."/>
            <person name="Yang B."/>
            <person name="Yang H."/>
            <person name="Emery A.M."/>
            <person name="Webster B.L."/>
            <person name="Brindley P.J."/>
            <person name="Rollinson D."/>
            <person name="Chang B.C.H."/>
            <person name="Gasser R.B."/>
            <person name="Young N.D."/>
        </authorList>
    </citation>
    <scope>NUCLEOTIDE SEQUENCE</scope>
</reference>
<dbReference type="InterPro" id="IPR046427">
    <property type="entry name" value="Legumain_prodom_sf"/>
</dbReference>
<comment type="similarity">
    <text evidence="2">Belongs to the peptidase C13 family.</text>
</comment>
<evidence type="ECO:0000256" key="6">
    <source>
        <dbReference type="ARBA" id="ARBA00022801"/>
    </source>
</evidence>
<keyword evidence="15" id="KW-1185">Reference proteome</keyword>
<feature type="non-terminal residue" evidence="14">
    <location>
        <position position="437"/>
    </location>
</feature>
<comment type="catalytic activity">
    <reaction evidence="1">
        <text>Hydrolysis of proteins and small molecule substrates at -Asn-|-Xaa- bonds.</text>
        <dbReference type="EC" id="3.4.22.34"/>
    </reaction>
</comment>
<organism evidence="14 15">
    <name type="scientific">Schistosoma haematobium</name>
    <name type="common">Blood fluke</name>
    <dbReference type="NCBI Taxonomy" id="6185"/>
    <lineage>
        <taxon>Eukaryota</taxon>
        <taxon>Metazoa</taxon>
        <taxon>Spiralia</taxon>
        <taxon>Lophotrochozoa</taxon>
        <taxon>Platyhelminthes</taxon>
        <taxon>Trematoda</taxon>
        <taxon>Digenea</taxon>
        <taxon>Strigeidida</taxon>
        <taxon>Schistosomatoidea</taxon>
        <taxon>Schistosomatidae</taxon>
        <taxon>Schistosoma</taxon>
    </lineage>
</organism>
<evidence type="ECO:0000256" key="10">
    <source>
        <dbReference type="PIRSR" id="PIRSR019663-1"/>
    </source>
</evidence>
<dbReference type="InterPro" id="IPR048501">
    <property type="entry name" value="Legum_prodom"/>
</dbReference>
<dbReference type="PRINTS" id="PR00776">
    <property type="entry name" value="HEMOGLOBNASE"/>
</dbReference>
<dbReference type="CTD" id="24596400"/>
<feature type="active site" description="Nucleophile" evidence="10">
    <location>
        <position position="200"/>
    </location>
</feature>
<evidence type="ECO:0000256" key="7">
    <source>
        <dbReference type="ARBA" id="ARBA00022807"/>
    </source>
</evidence>
<dbReference type="PIRSF" id="PIRSF500139">
    <property type="entry name" value="AE"/>
    <property type="match status" value="1"/>
</dbReference>
<dbReference type="Gene3D" id="1.10.132.130">
    <property type="match status" value="1"/>
</dbReference>
<dbReference type="Pfam" id="PF01650">
    <property type="entry name" value="Peptidase_C13"/>
    <property type="match status" value="1"/>
</dbReference>
<dbReference type="GO" id="GO:0006624">
    <property type="term" value="P:vacuolar protein processing"/>
    <property type="evidence" value="ECO:0007669"/>
    <property type="project" value="TreeGrafter"/>
</dbReference>
<dbReference type="InterPro" id="IPR043577">
    <property type="entry name" value="AE"/>
</dbReference>
<dbReference type="CDD" id="cd21115">
    <property type="entry name" value="legumain_C"/>
    <property type="match status" value="1"/>
</dbReference>
<evidence type="ECO:0000256" key="2">
    <source>
        <dbReference type="ARBA" id="ARBA00009941"/>
    </source>
</evidence>
<dbReference type="InterPro" id="IPR001096">
    <property type="entry name" value="Peptidase_C13"/>
</dbReference>
<dbReference type="RefSeq" id="XP_051075512.1">
    <property type="nucleotide sequence ID" value="XM_051210026.1"/>
</dbReference>
<protein>
    <recommendedName>
        <fullName evidence="9">Hemoglobinase</fullName>
        <ecNumber evidence="3">3.4.22.34</ecNumber>
    </recommendedName>
</protein>
<dbReference type="AlphaFoldDB" id="A0A922LZH4"/>
<keyword evidence="7" id="KW-0788">Thiol protease</keyword>
<reference evidence="14" key="3">
    <citation type="submission" date="2021-06" db="EMBL/GenBank/DDBJ databases">
        <title>Chromosome-level genome assembly for S. haematobium.</title>
        <authorList>
            <person name="Stroehlein A.J."/>
        </authorList>
    </citation>
    <scope>NUCLEOTIDE SEQUENCE</scope>
</reference>
<dbReference type="GO" id="GO:0005773">
    <property type="term" value="C:vacuole"/>
    <property type="evidence" value="ECO:0007669"/>
    <property type="project" value="GOC"/>
</dbReference>
<evidence type="ECO:0000256" key="8">
    <source>
        <dbReference type="ARBA" id="ARBA00055993"/>
    </source>
</evidence>
<dbReference type="GeneID" id="24596400"/>
<dbReference type="EMBL" id="AMPZ03000001">
    <property type="protein sequence ID" value="KAH9596922.1"/>
    <property type="molecule type" value="Genomic_DNA"/>
</dbReference>
<feature type="domain" description="Legumain prodomain" evidence="13">
    <location>
        <begin position="354"/>
        <end position="436"/>
    </location>
</feature>
<feature type="signal peptide" evidence="12">
    <location>
        <begin position="1"/>
        <end position="27"/>
    </location>
</feature>
<evidence type="ECO:0000259" key="13">
    <source>
        <dbReference type="Pfam" id="PF20985"/>
    </source>
</evidence>
<dbReference type="GO" id="GO:0004197">
    <property type="term" value="F:cysteine-type endopeptidase activity"/>
    <property type="evidence" value="ECO:0007669"/>
    <property type="project" value="UniProtKB-EC"/>
</dbReference>
<feature type="region of interest" description="Disordered" evidence="11">
    <location>
        <begin position="292"/>
        <end position="316"/>
    </location>
</feature>
<keyword evidence="6" id="KW-0378">Hydrolase</keyword>
<evidence type="ECO:0000313" key="14">
    <source>
        <dbReference type="EMBL" id="KAH9596922.1"/>
    </source>
</evidence>
<evidence type="ECO:0000256" key="1">
    <source>
        <dbReference type="ARBA" id="ARBA00000810"/>
    </source>
</evidence>